<dbReference type="AlphaFoldDB" id="A0A5K7ZYY6"/>
<dbReference type="Proteomes" id="UP000425960">
    <property type="component" value="Chromosome"/>
</dbReference>
<evidence type="ECO:0000256" key="3">
    <source>
        <dbReference type="ARBA" id="ARBA00022630"/>
    </source>
</evidence>
<proteinExistence type="inferred from homology"/>
<dbReference type="KEGG" id="dov:DSCO28_59320"/>
<feature type="transmembrane region" description="Helical" evidence="10">
    <location>
        <begin position="199"/>
        <end position="216"/>
    </location>
</feature>
<keyword evidence="10" id="KW-1003">Cell membrane</keyword>
<dbReference type="PANTHER" id="PTHR30578:SF0">
    <property type="entry name" value="ION-TRANSLOCATING OXIDOREDUCTASE COMPLEX SUBUNIT D"/>
    <property type="match status" value="1"/>
</dbReference>
<dbReference type="EC" id="7.-.-.-" evidence="10"/>
<comment type="subunit">
    <text evidence="10">The complex is composed of six subunits: RnfA, RnfB, RnfC, RnfD, RnfE and RnfG.</text>
</comment>
<feature type="transmembrane region" description="Helical" evidence="10">
    <location>
        <begin position="228"/>
        <end position="245"/>
    </location>
</feature>
<sequence>MQESDVNINDTSGSTTPVIHVSPSPHLVQAAASTRRMMVDVLIALAPVVGMSLYIFRDYALYQLIVCLMGCLLAELIFSGMRGRKETVKDFSAVVTAIILAMSLPGTAPWYVGFIASFVAIGIGKIIFGGLGMNLFNPAMVGRAFVMISFAGALAASGYESATSAIDAISQATPMNAYKMNGVVTPIAHLFYGTTNGSLGETSAIACILGGLYLIIRRTASWEIPAGLLLAVAAIGGLADLMGPADGWTTLHHLLGGSVLFGAFFIATDPVTSPLTPKGKFIFGLGTGLLIMVLRLFSGYPEGVMFAVLFMNALTPLINRWTIPTPFGGQ</sequence>
<evidence type="ECO:0000256" key="9">
    <source>
        <dbReference type="ARBA" id="ARBA00023136"/>
    </source>
</evidence>
<keyword evidence="8 10" id="KW-1133">Transmembrane helix</keyword>
<feature type="transmembrane region" description="Helical" evidence="10">
    <location>
        <begin position="88"/>
        <end position="104"/>
    </location>
</feature>
<evidence type="ECO:0000256" key="4">
    <source>
        <dbReference type="ARBA" id="ARBA00022643"/>
    </source>
</evidence>
<keyword evidence="1 10" id="KW-0813">Transport</keyword>
<evidence type="ECO:0000313" key="12">
    <source>
        <dbReference type="Proteomes" id="UP000425960"/>
    </source>
</evidence>
<feature type="transmembrane region" description="Helical" evidence="10">
    <location>
        <begin position="281"/>
        <end position="298"/>
    </location>
</feature>
<comment type="function">
    <text evidence="10">Part of a membrane-bound complex that couples electron transfer with translocation of ions across the membrane.</text>
</comment>
<feature type="modified residue" description="FMN phosphoryl threonine" evidence="10">
    <location>
        <position position="173"/>
    </location>
</feature>
<evidence type="ECO:0000256" key="7">
    <source>
        <dbReference type="ARBA" id="ARBA00022982"/>
    </source>
</evidence>
<reference evidence="11 12" key="1">
    <citation type="submission" date="2019-11" db="EMBL/GenBank/DDBJ databases">
        <title>Comparative genomics of hydrocarbon-degrading Desulfosarcina strains.</title>
        <authorList>
            <person name="Watanabe M."/>
            <person name="Kojima H."/>
            <person name="Fukui M."/>
        </authorList>
    </citation>
    <scope>NUCLEOTIDE SEQUENCE [LARGE SCALE GENOMIC DNA]</scope>
    <source>
        <strain evidence="11 12">28bB2T</strain>
    </source>
</reference>
<dbReference type="GO" id="GO:0055085">
    <property type="term" value="P:transmembrane transport"/>
    <property type="evidence" value="ECO:0007669"/>
    <property type="project" value="InterPro"/>
</dbReference>
<feature type="transmembrane region" description="Helical" evidence="10">
    <location>
        <begin position="251"/>
        <end position="269"/>
    </location>
</feature>
<feature type="transmembrane region" description="Helical" evidence="10">
    <location>
        <begin position="110"/>
        <end position="128"/>
    </location>
</feature>
<keyword evidence="4 10" id="KW-0288">FMN</keyword>
<evidence type="ECO:0000256" key="5">
    <source>
        <dbReference type="ARBA" id="ARBA00022692"/>
    </source>
</evidence>
<keyword evidence="7 10" id="KW-0249">Electron transport</keyword>
<comment type="similarity">
    <text evidence="10">Belongs to the NqrB/RnfD family.</text>
</comment>
<name>A0A5K7ZYY6_9BACT</name>
<feature type="transmembrane region" description="Helical" evidence="10">
    <location>
        <begin position="37"/>
        <end position="56"/>
    </location>
</feature>
<feature type="transmembrane region" description="Helical" evidence="10">
    <location>
        <begin position="140"/>
        <end position="159"/>
    </location>
</feature>
<gene>
    <name evidence="10" type="primary">rnfD</name>
    <name evidence="11" type="ORF">DSCO28_59320</name>
</gene>
<dbReference type="NCBIfam" id="TIGR01946">
    <property type="entry name" value="rnfD"/>
    <property type="match status" value="1"/>
</dbReference>
<dbReference type="PANTHER" id="PTHR30578">
    <property type="entry name" value="ELECTRON TRANSPORT COMPLEX PROTEIN RNFD"/>
    <property type="match status" value="1"/>
</dbReference>
<dbReference type="GO" id="GO:0022900">
    <property type="term" value="P:electron transport chain"/>
    <property type="evidence" value="ECO:0007669"/>
    <property type="project" value="UniProtKB-UniRule"/>
</dbReference>
<feature type="transmembrane region" description="Helical" evidence="10">
    <location>
        <begin position="62"/>
        <end position="81"/>
    </location>
</feature>
<evidence type="ECO:0000313" key="11">
    <source>
        <dbReference type="EMBL" id="BBO85366.1"/>
    </source>
</evidence>
<comment type="subcellular location">
    <subcellularLocation>
        <location evidence="10">Cell membrane</location>
        <topology evidence="10">Multi-pass membrane protein</topology>
    </subcellularLocation>
</comment>
<keyword evidence="5 10" id="KW-0812">Transmembrane</keyword>
<dbReference type="InterPro" id="IPR004338">
    <property type="entry name" value="NqrB/RnfD"/>
</dbReference>
<organism evidence="11 12">
    <name type="scientific">Desulfosarcina ovata subsp. sediminis</name>
    <dbReference type="NCBI Taxonomy" id="885957"/>
    <lineage>
        <taxon>Bacteria</taxon>
        <taxon>Pseudomonadati</taxon>
        <taxon>Thermodesulfobacteriota</taxon>
        <taxon>Desulfobacteria</taxon>
        <taxon>Desulfobacterales</taxon>
        <taxon>Desulfosarcinaceae</taxon>
        <taxon>Desulfosarcina</taxon>
    </lineage>
</organism>
<keyword evidence="9 10" id="KW-0472">Membrane</keyword>
<dbReference type="HAMAP" id="MF_00462">
    <property type="entry name" value="RsxD_RnfD"/>
    <property type="match status" value="1"/>
</dbReference>
<protein>
    <recommendedName>
        <fullName evidence="10">Ion-translocating oxidoreductase complex subunit D</fullName>
        <ecNumber evidence="10">7.-.-.-</ecNumber>
    </recommendedName>
    <alternativeName>
        <fullName evidence="10">Rnf electron transport complex subunit D</fullName>
    </alternativeName>
</protein>
<comment type="cofactor">
    <cofactor evidence="10">
        <name>FMN</name>
        <dbReference type="ChEBI" id="CHEBI:58210"/>
    </cofactor>
</comment>
<dbReference type="EMBL" id="AP021876">
    <property type="protein sequence ID" value="BBO85366.1"/>
    <property type="molecule type" value="Genomic_DNA"/>
</dbReference>
<evidence type="ECO:0000256" key="10">
    <source>
        <dbReference type="HAMAP-Rule" id="MF_00462"/>
    </source>
</evidence>
<evidence type="ECO:0000256" key="8">
    <source>
        <dbReference type="ARBA" id="ARBA00022989"/>
    </source>
</evidence>
<evidence type="ECO:0000256" key="6">
    <source>
        <dbReference type="ARBA" id="ARBA00022967"/>
    </source>
</evidence>
<evidence type="ECO:0000256" key="1">
    <source>
        <dbReference type="ARBA" id="ARBA00022448"/>
    </source>
</evidence>
<keyword evidence="6 10" id="KW-1278">Translocase</keyword>
<accession>A0A5K7ZYY6</accession>
<keyword evidence="3 10" id="KW-0285">Flavoprotein</keyword>
<dbReference type="GO" id="GO:0005886">
    <property type="term" value="C:plasma membrane"/>
    <property type="evidence" value="ECO:0007669"/>
    <property type="project" value="UniProtKB-SubCell"/>
</dbReference>
<dbReference type="Pfam" id="PF03116">
    <property type="entry name" value="NQR2_RnfD_RnfE"/>
    <property type="match status" value="1"/>
</dbReference>
<evidence type="ECO:0000256" key="2">
    <source>
        <dbReference type="ARBA" id="ARBA00022553"/>
    </source>
</evidence>
<dbReference type="InterPro" id="IPR011303">
    <property type="entry name" value="RnfD_bac"/>
</dbReference>
<keyword evidence="2 10" id="KW-0597">Phosphoprotein</keyword>